<sequence>MTSMRNKFEAFGFLFSAALFVPIIAASGIVLSDVRIAGLNILDSMTFITVVMTVVYGVRGAWLEHRHKEDEQAHDKIMMFYACLMLVLGLVIAEVWTR</sequence>
<accession>A0A0R1ZJ92</accession>
<keyword evidence="3" id="KW-1185">Reference proteome</keyword>
<feature type="transmembrane region" description="Helical" evidence="1">
    <location>
        <begin position="36"/>
        <end position="58"/>
    </location>
</feature>
<evidence type="ECO:0000313" key="2">
    <source>
        <dbReference type="EMBL" id="KRM54442.1"/>
    </source>
</evidence>
<name>A0A0R1ZJ92_9LACO</name>
<keyword evidence="1" id="KW-1133">Transmembrane helix</keyword>
<protein>
    <submittedName>
        <fullName evidence="2">Uncharacterized protein</fullName>
    </submittedName>
</protein>
<proteinExistence type="predicted"/>
<evidence type="ECO:0000313" key="3">
    <source>
        <dbReference type="Proteomes" id="UP000051679"/>
    </source>
</evidence>
<dbReference type="PATRIC" id="fig|1291052.5.peg.255"/>
<dbReference type="EMBL" id="AYYO01000055">
    <property type="protein sequence ID" value="KRM54442.1"/>
    <property type="molecule type" value="Genomic_DNA"/>
</dbReference>
<comment type="caution">
    <text evidence="2">The sequence shown here is derived from an EMBL/GenBank/DDBJ whole genome shotgun (WGS) entry which is preliminary data.</text>
</comment>
<keyword evidence="1" id="KW-0812">Transmembrane</keyword>
<gene>
    <name evidence="2" type="ORF">FC18_GL000246</name>
</gene>
<dbReference type="AlphaFoldDB" id="A0A0R1ZJ92"/>
<organism evidence="2 3">
    <name type="scientific">Lacticaseibacillus sharpeae JCM 1186 = DSM 20505</name>
    <dbReference type="NCBI Taxonomy" id="1291052"/>
    <lineage>
        <taxon>Bacteria</taxon>
        <taxon>Bacillati</taxon>
        <taxon>Bacillota</taxon>
        <taxon>Bacilli</taxon>
        <taxon>Lactobacillales</taxon>
        <taxon>Lactobacillaceae</taxon>
        <taxon>Lacticaseibacillus</taxon>
    </lineage>
</organism>
<feature type="transmembrane region" description="Helical" evidence="1">
    <location>
        <begin position="78"/>
        <end position="96"/>
    </location>
</feature>
<evidence type="ECO:0000256" key="1">
    <source>
        <dbReference type="SAM" id="Phobius"/>
    </source>
</evidence>
<dbReference type="Proteomes" id="UP000051679">
    <property type="component" value="Unassembled WGS sequence"/>
</dbReference>
<dbReference type="STRING" id="1291052.FC18_GL000246"/>
<reference evidence="2 3" key="1">
    <citation type="journal article" date="2015" name="Genome Announc.">
        <title>Expanding the biotechnology potential of lactobacilli through comparative genomics of 213 strains and associated genera.</title>
        <authorList>
            <person name="Sun Z."/>
            <person name="Harris H.M."/>
            <person name="McCann A."/>
            <person name="Guo C."/>
            <person name="Argimon S."/>
            <person name="Zhang W."/>
            <person name="Yang X."/>
            <person name="Jeffery I.B."/>
            <person name="Cooney J.C."/>
            <person name="Kagawa T.F."/>
            <person name="Liu W."/>
            <person name="Song Y."/>
            <person name="Salvetti E."/>
            <person name="Wrobel A."/>
            <person name="Rasinkangas P."/>
            <person name="Parkhill J."/>
            <person name="Rea M.C."/>
            <person name="O'Sullivan O."/>
            <person name="Ritari J."/>
            <person name="Douillard F.P."/>
            <person name="Paul Ross R."/>
            <person name="Yang R."/>
            <person name="Briner A.E."/>
            <person name="Felis G.E."/>
            <person name="de Vos W.M."/>
            <person name="Barrangou R."/>
            <person name="Klaenhammer T.R."/>
            <person name="Caufield P.W."/>
            <person name="Cui Y."/>
            <person name="Zhang H."/>
            <person name="O'Toole P.W."/>
        </authorList>
    </citation>
    <scope>NUCLEOTIDE SEQUENCE [LARGE SCALE GENOMIC DNA]</scope>
    <source>
        <strain evidence="2 3">DSM 20505</strain>
    </source>
</reference>
<keyword evidence="1" id="KW-0472">Membrane</keyword>